<dbReference type="FunFam" id="3.90.1440.10:FF:000001">
    <property type="entry name" value="Preprotein translocase subunit SecA"/>
    <property type="match status" value="1"/>
</dbReference>
<dbReference type="Pfam" id="PF02810">
    <property type="entry name" value="SEC-C"/>
    <property type="match status" value="1"/>
</dbReference>
<dbReference type="STRING" id="1798325.A2834_03590"/>
<evidence type="ECO:0000256" key="12">
    <source>
        <dbReference type="ARBA" id="ARBA00023010"/>
    </source>
</evidence>
<feature type="binding site" evidence="14">
    <location>
        <begin position="109"/>
        <end position="113"/>
    </location>
    <ligand>
        <name>ATP</name>
        <dbReference type="ChEBI" id="CHEBI:30616"/>
    </ligand>
</feature>
<dbReference type="InterPro" id="IPR011130">
    <property type="entry name" value="SecA_preprotein_X-link_dom"/>
</dbReference>
<keyword evidence="9 14" id="KW-0067">ATP-binding</keyword>
<keyword evidence="7 14" id="KW-0547">Nucleotide-binding</keyword>
<dbReference type="PROSITE" id="PS01312">
    <property type="entry name" value="SECA"/>
    <property type="match status" value="1"/>
</dbReference>
<gene>
    <name evidence="14" type="primary">secA</name>
    <name evidence="19" type="ORF">A2834_03590</name>
</gene>
<keyword evidence="12 14" id="KW-0811">Translocation</keyword>
<dbReference type="InterPro" id="IPR014018">
    <property type="entry name" value="SecA_motor_DEAD"/>
</dbReference>
<dbReference type="NCBIfam" id="NF009538">
    <property type="entry name" value="PRK12904.1"/>
    <property type="match status" value="1"/>
</dbReference>
<evidence type="ECO:0000256" key="3">
    <source>
        <dbReference type="ARBA" id="ARBA00022448"/>
    </source>
</evidence>
<comment type="caution">
    <text evidence="19">The sequence shown here is derived from an EMBL/GenBank/DDBJ whole genome shotgun (WGS) entry which is preliminary data.</text>
</comment>
<reference evidence="19 20" key="1">
    <citation type="journal article" date="2016" name="Nat. Commun.">
        <title>Thousands of microbial genomes shed light on interconnected biogeochemical processes in an aquifer system.</title>
        <authorList>
            <person name="Anantharaman K."/>
            <person name="Brown C.T."/>
            <person name="Hug L.A."/>
            <person name="Sharon I."/>
            <person name="Castelle C.J."/>
            <person name="Probst A.J."/>
            <person name="Thomas B.C."/>
            <person name="Singh A."/>
            <person name="Wilkins M.J."/>
            <person name="Karaoz U."/>
            <person name="Brodie E.L."/>
            <person name="Williams K.H."/>
            <person name="Hubbard S.S."/>
            <person name="Banfield J.F."/>
        </authorList>
    </citation>
    <scope>NUCLEOTIDE SEQUENCE [LARGE SCALE GENOMIC DNA]</scope>
</reference>
<evidence type="ECO:0000256" key="7">
    <source>
        <dbReference type="ARBA" id="ARBA00022741"/>
    </source>
</evidence>
<protein>
    <recommendedName>
        <fullName evidence="14 15">Protein translocase subunit SecA</fullName>
        <ecNumber evidence="14">7.4.2.8</ecNumber>
    </recommendedName>
</protein>
<evidence type="ECO:0000256" key="15">
    <source>
        <dbReference type="RuleBase" id="RU003874"/>
    </source>
</evidence>
<sequence>MSILGKIFGDANERVINEMRPVVEEINKLEPEFKKLSDEELKKKTEEFRKRLGVPQSDAEAESLDALLPQAFAAVREAAKRTLGQRHFDAQLMGGITLHRGQIAEMKTGEGKTLVATLPAYLNALIGGGVHIVTVNDYLSRRDAAWMGQIYNALGLSVGVLNHEASYLYDPSHEAHEEEDRARDATGAFKIVHDFLRPCSRREAYAADITYGTNNEYGFDYLRNNMVSSPSQMSQLRHHFAIVDEVDSILIDEARTPLIISMPDMESGELYKTFAKIVPRLKENNDYNIDEKMKTALITESGIEKIEQMLGVKDIYTERGMRFVHHLEQALRAQALFLCDRDYVVKNNEVIIVDEFTGRLMPGRRWSDGLHQAIEAKESVRVQQESRTLATITFQNYFRMYEKLAGMTGTAQTSAEEFHKVYKLEVVQIPTNKLMIRKDFPDKVFQTEKGKFTALVREIKERHQKGQPVLVGTVSIEKNEKLAAMLQREGIARKILNAKNHEEEGAIIAQAGRFGAVTVATNMAGRGVDIILGGNPQIPEEAERCRNSGGLLVIGTERHEARRIDNQLRGRSGRQGDPGESQFFVSMEDDLMRIFASEKVKNLMGRFGIPEDEPIENKMVSGAIESAQGKIEGFNFDTRKHVLEYDDVMNKQRSAIYSRRKKLLFAKPEEIEKEAAGLLHDVLTKIVEAHTFGLEDEWNRKEIEENLASMVGESSDLHERVASAESREELTELVQNYAKDAFAKKKTEVVGFSDALRMIMLQAIDSLWMEHLEAMEYMRSSVRLRAYGQKDPLVEYKNEGAKMFQQLEGHINAYIANLIFKIAPSSQQPASSQSANLSVAGSWKPVAGGQPGRNDPCFCGSGKKYKKCHGR</sequence>
<dbReference type="InterPro" id="IPR000185">
    <property type="entry name" value="SecA"/>
</dbReference>
<evidence type="ECO:0000256" key="14">
    <source>
        <dbReference type="HAMAP-Rule" id="MF_01382"/>
    </source>
</evidence>
<dbReference type="Gene3D" id="3.90.1440.10">
    <property type="entry name" value="SecA, preprotein cross-linking domain"/>
    <property type="match status" value="1"/>
</dbReference>
<feature type="domain" description="SecA family profile" evidence="18">
    <location>
        <begin position="1"/>
        <end position="616"/>
    </location>
</feature>
<dbReference type="GO" id="GO:0017038">
    <property type="term" value="P:protein import"/>
    <property type="evidence" value="ECO:0007669"/>
    <property type="project" value="InterPro"/>
</dbReference>
<dbReference type="InterPro" id="IPR014001">
    <property type="entry name" value="Helicase_ATP-bd"/>
</dbReference>
<dbReference type="Pfam" id="PF21090">
    <property type="entry name" value="P-loop_SecA"/>
    <property type="match status" value="1"/>
</dbReference>
<evidence type="ECO:0000256" key="4">
    <source>
        <dbReference type="ARBA" id="ARBA00022475"/>
    </source>
</evidence>
<feature type="domain" description="Helicase C-terminal" evidence="17">
    <location>
        <begin position="451"/>
        <end position="632"/>
    </location>
</feature>
<keyword evidence="10 14" id="KW-0653">Protein transport</keyword>
<dbReference type="SUPFAM" id="SSF81886">
    <property type="entry name" value="Helical scaffold and wing domains of SecA"/>
    <property type="match status" value="1"/>
</dbReference>
<accession>A0A1F5VHW8</accession>
<comment type="catalytic activity">
    <reaction evidence="14">
        <text>ATP + H2O + cellular proteinSide 1 = ADP + phosphate + cellular proteinSide 2.</text>
        <dbReference type="EC" id="7.4.2.8"/>
    </reaction>
</comment>
<keyword evidence="3 14" id="KW-0813">Transport</keyword>
<dbReference type="AlphaFoldDB" id="A0A1F5VHW8"/>
<dbReference type="Pfam" id="PF07516">
    <property type="entry name" value="SecA_SW"/>
    <property type="match status" value="1"/>
</dbReference>
<feature type="binding site" evidence="14">
    <location>
        <position position="91"/>
    </location>
    <ligand>
        <name>ATP</name>
        <dbReference type="ChEBI" id="CHEBI:30616"/>
    </ligand>
</feature>
<evidence type="ECO:0000256" key="6">
    <source>
        <dbReference type="ARBA" id="ARBA00022723"/>
    </source>
</evidence>
<keyword evidence="5 14" id="KW-0963">Cytoplasm</keyword>
<evidence type="ECO:0000256" key="5">
    <source>
        <dbReference type="ARBA" id="ARBA00022490"/>
    </source>
</evidence>
<keyword evidence="8" id="KW-0862">Zinc</keyword>
<dbReference type="SMART" id="SM00957">
    <property type="entry name" value="SecA_DEAD"/>
    <property type="match status" value="1"/>
</dbReference>
<evidence type="ECO:0000256" key="9">
    <source>
        <dbReference type="ARBA" id="ARBA00022840"/>
    </source>
</evidence>
<dbReference type="PROSITE" id="PS51194">
    <property type="entry name" value="HELICASE_CTER"/>
    <property type="match status" value="1"/>
</dbReference>
<dbReference type="InterPro" id="IPR001650">
    <property type="entry name" value="Helicase_C-like"/>
</dbReference>
<dbReference type="EMBL" id="MFHD01000017">
    <property type="protein sequence ID" value="OGF62521.1"/>
    <property type="molecule type" value="Genomic_DNA"/>
</dbReference>
<keyword evidence="11 14" id="KW-1278">Translocase</keyword>
<dbReference type="CDD" id="cd18803">
    <property type="entry name" value="SF2_C_secA"/>
    <property type="match status" value="1"/>
</dbReference>
<dbReference type="InterPro" id="IPR027417">
    <property type="entry name" value="P-loop_NTPase"/>
</dbReference>
<evidence type="ECO:0000256" key="8">
    <source>
        <dbReference type="ARBA" id="ARBA00022833"/>
    </source>
</evidence>
<dbReference type="SUPFAM" id="SSF52540">
    <property type="entry name" value="P-loop containing nucleoside triphosphate hydrolases"/>
    <property type="match status" value="2"/>
</dbReference>
<dbReference type="SUPFAM" id="SSF81767">
    <property type="entry name" value="Pre-protein crosslinking domain of SecA"/>
    <property type="match status" value="1"/>
</dbReference>
<feature type="binding site" evidence="14">
    <location>
        <position position="529"/>
    </location>
    <ligand>
        <name>ATP</name>
        <dbReference type="ChEBI" id="CHEBI:30616"/>
    </ligand>
</feature>
<proteinExistence type="inferred from homology"/>
<dbReference type="InterPro" id="IPR004027">
    <property type="entry name" value="SEC_C_motif"/>
</dbReference>
<dbReference type="InterPro" id="IPR020937">
    <property type="entry name" value="SecA_CS"/>
</dbReference>
<dbReference type="NCBIfam" id="NF006630">
    <property type="entry name" value="PRK09200.1"/>
    <property type="match status" value="1"/>
</dbReference>
<dbReference type="GO" id="GO:0043952">
    <property type="term" value="P:protein transport by the Sec complex"/>
    <property type="evidence" value="ECO:0007669"/>
    <property type="project" value="TreeGrafter"/>
</dbReference>
<comment type="similarity">
    <text evidence="2 14 15">Belongs to the SecA family.</text>
</comment>
<evidence type="ECO:0000256" key="13">
    <source>
        <dbReference type="ARBA" id="ARBA00023136"/>
    </source>
</evidence>
<dbReference type="GO" id="GO:0065002">
    <property type="term" value="P:intracellular protein transmembrane transport"/>
    <property type="evidence" value="ECO:0007669"/>
    <property type="project" value="UniProtKB-UniRule"/>
</dbReference>
<evidence type="ECO:0000256" key="10">
    <source>
        <dbReference type="ARBA" id="ARBA00022927"/>
    </source>
</evidence>
<dbReference type="GO" id="GO:0046872">
    <property type="term" value="F:metal ion binding"/>
    <property type="evidence" value="ECO:0007669"/>
    <property type="project" value="UniProtKB-KW"/>
</dbReference>
<dbReference type="InterPro" id="IPR036670">
    <property type="entry name" value="SecA_X-link_sf"/>
</dbReference>
<dbReference type="InterPro" id="IPR011115">
    <property type="entry name" value="SecA_DEAD"/>
</dbReference>
<dbReference type="Gene3D" id="3.40.50.300">
    <property type="entry name" value="P-loop containing nucleotide triphosphate hydrolases"/>
    <property type="match status" value="3"/>
</dbReference>
<dbReference type="InterPro" id="IPR011116">
    <property type="entry name" value="SecA_Wing/Scaffold"/>
</dbReference>
<evidence type="ECO:0000256" key="1">
    <source>
        <dbReference type="ARBA" id="ARBA00001947"/>
    </source>
</evidence>
<dbReference type="PROSITE" id="PS51192">
    <property type="entry name" value="HELICASE_ATP_BIND_1"/>
    <property type="match status" value="1"/>
</dbReference>
<evidence type="ECO:0000313" key="19">
    <source>
        <dbReference type="EMBL" id="OGF62521.1"/>
    </source>
</evidence>
<dbReference type="InterPro" id="IPR036266">
    <property type="entry name" value="SecA_Wing/Scaffold_sf"/>
</dbReference>
<evidence type="ECO:0000259" key="17">
    <source>
        <dbReference type="PROSITE" id="PS51194"/>
    </source>
</evidence>
<dbReference type="NCBIfam" id="TIGR00963">
    <property type="entry name" value="secA"/>
    <property type="match status" value="1"/>
</dbReference>
<dbReference type="PANTHER" id="PTHR30612:SF0">
    <property type="entry name" value="CHLOROPLAST PROTEIN-TRANSPORTING ATPASE"/>
    <property type="match status" value="1"/>
</dbReference>
<dbReference type="PRINTS" id="PR00906">
    <property type="entry name" value="SECA"/>
</dbReference>
<dbReference type="PANTHER" id="PTHR30612">
    <property type="entry name" value="SECA INNER MEMBRANE COMPONENT OF SEC PROTEIN SECRETION SYSTEM"/>
    <property type="match status" value="1"/>
</dbReference>
<comment type="cofactor">
    <cofactor evidence="1">
        <name>Zn(2+)</name>
        <dbReference type="ChEBI" id="CHEBI:29105"/>
    </cofactor>
</comment>
<keyword evidence="4 14" id="KW-1003">Cell membrane</keyword>
<evidence type="ECO:0000259" key="18">
    <source>
        <dbReference type="PROSITE" id="PS51196"/>
    </source>
</evidence>
<dbReference type="CDD" id="cd17928">
    <property type="entry name" value="DEXDc_SecA"/>
    <property type="match status" value="1"/>
</dbReference>
<dbReference type="EC" id="7.4.2.8" evidence="14"/>
<dbReference type="HAMAP" id="MF_01382">
    <property type="entry name" value="SecA"/>
    <property type="match status" value="1"/>
</dbReference>
<comment type="subunit">
    <text evidence="14">Monomer and homodimer. Part of the essential Sec protein translocation apparatus which comprises SecA, SecYEG and auxiliary proteins SecDF. Other proteins may also be involved.</text>
</comment>
<dbReference type="InterPro" id="IPR044722">
    <property type="entry name" value="SecA_SF2_C"/>
</dbReference>
<comment type="function">
    <text evidence="14">Part of the Sec protein translocase complex. Interacts with the SecYEG preprotein conducting channel. Has a central role in coupling the hydrolysis of ATP to the transfer of proteins into and across the cell membrane, serving as an ATP-driven molecular motor driving the stepwise translocation of polypeptide chains across the membrane.</text>
</comment>
<evidence type="ECO:0000256" key="2">
    <source>
        <dbReference type="ARBA" id="ARBA00007650"/>
    </source>
</evidence>
<dbReference type="GO" id="GO:0031522">
    <property type="term" value="C:cell envelope Sec protein transport complex"/>
    <property type="evidence" value="ECO:0007669"/>
    <property type="project" value="TreeGrafter"/>
</dbReference>
<evidence type="ECO:0000313" key="20">
    <source>
        <dbReference type="Proteomes" id="UP000179251"/>
    </source>
</evidence>
<dbReference type="GO" id="GO:0005829">
    <property type="term" value="C:cytosol"/>
    <property type="evidence" value="ECO:0007669"/>
    <property type="project" value="TreeGrafter"/>
</dbReference>
<keyword evidence="13 14" id="KW-0472">Membrane</keyword>
<keyword evidence="6" id="KW-0479">Metal-binding</keyword>
<feature type="domain" description="Helicase ATP-binding" evidence="16">
    <location>
        <begin position="93"/>
        <end position="281"/>
    </location>
</feature>
<name>A0A1F5VHW8_9BACT</name>
<dbReference type="Pfam" id="PF01043">
    <property type="entry name" value="SecA_PP_bind"/>
    <property type="match status" value="1"/>
</dbReference>
<dbReference type="GO" id="GO:0005524">
    <property type="term" value="F:ATP binding"/>
    <property type="evidence" value="ECO:0007669"/>
    <property type="project" value="UniProtKB-UniRule"/>
</dbReference>
<dbReference type="GO" id="GO:0006605">
    <property type="term" value="P:protein targeting"/>
    <property type="evidence" value="ECO:0007669"/>
    <property type="project" value="UniProtKB-UniRule"/>
</dbReference>
<evidence type="ECO:0000259" key="16">
    <source>
        <dbReference type="PROSITE" id="PS51192"/>
    </source>
</evidence>
<organism evidence="19 20">
    <name type="scientific">Candidatus Giovannonibacteria bacterium RIFCSPHIGHO2_01_FULL_45_23</name>
    <dbReference type="NCBI Taxonomy" id="1798325"/>
    <lineage>
        <taxon>Bacteria</taxon>
        <taxon>Candidatus Giovannoniibacteriota</taxon>
    </lineage>
</organism>
<dbReference type="GO" id="GO:0005886">
    <property type="term" value="C:plasma membrane"/>
    <property type="evidence" value="ECO:0007669"/>
    <property type="project" value="UniProtKB-SubCell"/>
</dbReference>
<dbReference type="SMART" id="SM00958">
    <property type="entry name" value="SecA_PP_bind"/>
    <property type="match status" value="1"/>
</dbReference>
<dbReference type="Pfam" id="PF07517">
    <property type="entry name" value="SecA_DEAD"/>
    <property type="match status" value="1"/>
</dbReference>
<evidence type="ECO:0000256" key="11">
    <source>
        <dbReference type="ARBA" id="ARBA00022967"/>
    </source>
</evidence>
<dbReference type="Gene3D" id="1.10.3060.10">
    <property type="entry name" value="Helical scaffold and wing domains of SecA"/>
    <property type="match status" value="1"/>
</dbReference>
<dbReference type="PROSITE" id="PS51196">
    <property type="entry name" value="SECA_MOTOR_DEAD"/>
    <property type="match status" value="1"/>
</dbReference>
<dbReference type="FunFam" id="3.40.50.300:FF:000429">
    <property type="entry name" value="Preprotein translocase subunit SecA"/>
    <property type="match status" value="1"/>
</dbReference>
<dbReference type="Proteomes" id="UP000179251">
    <property type="component" value="Unassembled WGS sequence"/>
</dbReference>
<dbReference type="GO" id="GO:0008564">
    <property type="term" value="F:protein-exporting ATPase activity"/>
    <property type="evidence" value="ECO:0007669"/>
    <property type="project" value="UniProtKB-EC"/>
</dbReference>
<comment type="subcellular location">
    <subcellularLocation>
        <location evidence="14">Cell membrane</location>
        <topology evidence="14">Peripheral membrane protein</topology>
        <orientation evidence="14">Cytoplasmic side</orientation>
    </subcellularLocation>
    <subcellularLocation>
        <location evidence="14">Cytoplasm</location>
    </subcellularLocation>
    <text evidence="14">Distribution is 50-50.</text>
</comment>